<evidence type="ECO:0000313" key="4">
    <source>
        <dbReference type="Proteomes" id="UP000800036"/>
    </source>
</evidence>
<feature type="region of interest" description="Disordered" evidence="1">
    <location>
        <begin position="42"/>
        <end position="147"/>
    </location>
</feature>
<keyword evidence="4" id="KW-1185">Reference proteome</keyword>
<keyword evidence="2" id="KW-0732">Signal</keyword>
<evidence type="ECO:0000256" key="2">
    <source>
        <dbReference type="SAM" id="SignalP"/>
    </source>
</evidence>
<evidence type="ECO:0000256" key="1">
    <source>
        <dbReference type="SAM" id="MobiDB-lite"/>
    </source>
</evidence>
<feature type="chain" id="PRO_5025362983" evidence="2">
    <location>
        <begin position="23"/>
        <end position="147"/>
    </location>
</feature>
<reference evidence="3" key="1">
    <citation type="journal article" date="2020" name="Stud. Mycol.">
        <title>101 Dothideomycetes genomes: a test case for predicting lifestyles and emergence of pathogens.</title>
        <authorList>
            <person name="Haridas S."/>
            <person name="Albert R."/>
            <person name="Binder M."/>
            <person name="Bloem J."/>
            <person name="Labutti K."/>
            <person name="Salamov A."/>
            <person name="Andreopoulos B."/>
            <person name="Baker S."/>
            <person name="Barry K."/>
            <person name="Bills G."/>
            <person name="Bluhm B."/>
            <person name="Cannon C."/>
            <person name="Castanera R."/>
            <person name="Culley D."/>
            <person name="Daum C."/>
            <person name="Ezra D."/>
            <person name="Gonzalez J."/>
            <person name="Henrissat B."/>
            <person name="Kuo A."/>
            <person name="Liang C."/>
            <person name="Lipzen A."/>
            <person name="Lutzoni F."/>
            <person name="Magnuson J."/>
            <person name="Mondo S."/>
            <person name="Nolan M."/>
            <person name="Ohm R."/>
            <person name="Pangilinan J."/>
            <person name="Park H.-J."/>
            <person name="Ramirez L."/>
            <person name="Alfaro M."/>
            <person name="Sun H."/>
            <person name="Tritt A."/>
            <person name="Yoshinaga Y."/>
            <person name="Zwiers L.-H."/>
            <person name="Turgeon B."/>
            <person name="Goodwin S."/>
            <person name="Spatafora J."/>
            <person name="Crous P."/>
            <person name="Grigoriev I."/>
        </authorList>
    </citation>
    <scope>NUCLEOTIDE SEQUENCE</scope>
    <source>
        <strain evidence="3">CBS 107.79</strain>
    </source>
</reference>
<proteinExistence type="predicted"/>
<dbReference type="AlphaFoldDB" id="A0A6A5UNQ2"/>
<gene>
    <name evidence="3" type="ORF">BU23DRAFT_574884</name>
</gene>
<organism evidence="3 4">
    <name type="scientific">Bimuria novae-zelandiae CBS 107.79</name>
    <dbReference type="NCBI Taxonomy" id="1447943"/>
    <lineage>
        <taxon>Eukaryota</taxon>
        <taxon>Fungi</taxon>
        <taxon>Dikarya</taxon>
        <taxon>Ascomycota</taxon>
        <taxon>Pezizomycotina</taxon>
        <taxon>Dothideomycetes</taxon>
        <taxon>Pleosporomycetidae</taxon>
        <taxon>Pleosporales</taxon>
        <taxon>Massarineae</taxon>
        <taxon>Didymosphaeriaceae</taxon>
        <taxon>Bimuria</taxon>
    </lineage>
</organism>
<protein>
    <submittedName>
        <fullName evidence="3">Uncharacterized protein</fullName>
    </submittedName>
</protein>
<dbReference type="EMBL" id="ML976762">
    <property type="protein sequence ID" value="KAF1965432.1"/>
    <property type="molecule type" value="Genomic_DNA"/>
</dbReference>
<feature type="compositionally biased region" description="Basic residues" evidence="1">
    <location>
        <begin position="121"/>
        <end position="135"/>
    </location>
</feature>
<feature type="compositionally biased region" description="Basic and acidic residues" evidence="1">
    <location>
        <begin position="42"/>
        <end position="51"/>
    </location>
</feature>
<name>A0A6A5UNQ2_9PLEO</name>
<evidence type="ECO:0000313" key="3">
    <source>
        <dbReference type="EMBL" id="KAF1965432.1"/>
    </source>
</evidence>
<feature type="compositionally biased region" description="Basic residues" evidence="1">
    <location>
        <begin position="79"/>
        <end position="114"/>
    </location>
</feature>
<accession>A0A6A5UNQ2</accession>
<dbReference type="Proteomes" id="UP000800036">
    <property type="component" value="Unassembled WGS sequence"/>
</dbReference>
<feature type="signal peptide" evidence="2">
    <location>
        <begin position="1"/>
        <end position="22"/>
    </location>
</feature>
<sequence length="147" mass="15559">MRVSTVVLGLVALSNCVGEAYGRAVFGNDVLAPSLRVGLTELTERSGKEPNTELPPVHAAPHLSTTGEAAGTLVERGRGARKAKSSRKKTKTAKTRKAKGSGKRKKIAKSKKPKSGTSKTKPPKRSTSKTPKPTKTKQQASVKLYPG</sequence>